<dbReference type="GeneID" id="29393774"/>
<protein>
    <submittedName>
        <fullName evidence="2">Uncharacterized protein</fullName>
    </submittedName>
</protein>
<accession>D8IZH4</accession>
<gene>
    <name evidence="2" type="ordered locus">Hsero_0775</name>
</gene>
<sequence>MNMNVTFTGGSTGPLGGADTPSQSQIDGFKQGLQGKSNEDLMKGLMDPNTAQWQKDAIMQELQNRADKSGGSQGAGGAGGGGDDDIQKLLKKLMDGSISDEELKKLAGLMGMKPEDLQAIKGAVQGEGVGEQQGDISGG</sequence>
<keyword evidence="3" id="KW-1185">Reference proteome</keyword>
<reference evidence="2 3" key="1">
    <citation type="submission" date="2010-04" db="EMBL/GenBank/DDBJ databases">
        <title>The genome of Herbaspirillum seropedicae SmR1, an endophytic, nitrogen-fixing, plant-growth promoting beta-Proteobacteria.</title>
        <authorList>
            <person name="Pedrosa F.O."/>
            <person name="Monteiro R.A."/>
            <person name="Wassem R."/>
            <person name="Cruz L.M."/>
            <person name="Ayub R.A."/>
            <person name="Colauto N.B."/>
            <person name="Fernandez M.A."/>
            <person name="Fungaro M.H.P."/>
            <person name="Grisard E.C."/>
            <person name="Hungria M."/>
            <person name="Madeira H.M.F."/>
            <person name="Nodari R.O."/>
            <person name="Osaku C.A."/>
            <person name="Petzl-Erler M.L."/>
            <person name="Terenzi H."/>
            <person name="Vieira L.G.E."/>
            <person name="Almeida M.I.M."/>
            <person name="Alves L.R."/>
            <person name="Arantes O.M.N."/>
            <person name="Balsanelli E."/>
            <person name="Barcellos F.G."/>
            <person name="Baura V.A."/>
            <person name="Binde D.R."/>
            <person name="Campo R.J."/>
            <person name="Chubatsu L.S."/>
            <person name="Chueire L.M.O."/>
            <person name="Ciferri R.R."/>
            <person name="Correa L.C."/>
            <person name="da Conceicao Silva J.L."/>
            <person name="Dabul A.N.G."/>
            <person name="Dambros B.P."/>
            <person name="Faoro H."/>
            <person name="Favetti A."/>
            <person name="Friedermann G."/>
            <person name="Furlaneto M.C."/>
            <person name="Gasques L.S."/>
            <person name="Gimenes C.C.T."/>
            <person name="Gioppo N.M.R."/>
            <person name="Glienke-Blanco C."/>
            <person name="Godoy L.P."/>
            <person name="Guerra M.P."/>
            <person name="Karp S."/>
            <person name="Kava-Cordeiro V."/>
            <person name="Margarido V.P."/>
            <person name="Mathioni S.M."/>
            <person name="Menck-Soares M.A."/>
            <person name="Murace N.K."/>
            <person name="Nicolas M.F."/>
            <person name="Oliveira C.E.C."/>
            <person name="Pagnan N.A.B."/>
            <person name="Pamphile J.A."/>
            <person name="Patussi E.V."/>
            <person name="Pereira L.F.P."/>
            <person name="Pereira-Ferrari L."/>
            <person name="Pinto F.G.S."/>
            <person name="Precoma C."/>
            <person name="Prioli A.J."/>
            <person name="Prioli S.M.A.P."/>
            <person name="Raittz R.T."/>
            <person name="Ramos H.J.O."/>
            <person name="Ribeiro E.M.S.F."/>
            <person name="Rigo L.U."/>
            <person name="Rocha C.L.M.S.C."/>
            <person name="Rocha S.N."/>
            <person name="Santos K."/>
            <person name="Satori D."/>
            <person name="Silva A.G."/>
            <person name="Simao R.C.G."/>
            <person name="Soares M.A.M."/>
            <person name="Souza E.M."/>
            <person name="Steffens M.B.R."/>
            <person name="Steindel M."/>
            <person name="Tadra-Sfeir M.Z."/>
            <person name="Takahashi E.K."/>
            <person name="Torres R.A."/>
            <person name="Valle J.S."/>
            <person name="Vernal J.I."/>
            <person name="Vilas-Boas L.A."/>
            <person name="Watanabe M.A.E."/>
            <person name="Weiss V.A."/>
            <person name="Yates M.A."/>
            <person name="Souza E.M."/>
        </authorList>
    </citation>
    <scope>NUCLEOTIDE SEQUENCE [LARGE SCALE GENOMIC DNA]</scope>
    <source>
        <strain evidence="2 3">SmR1</strain>
    </source>
</reference>
<feature type="compositionally biased region" description="Gly residues" evidence="1">
    <location>
        <begin position="71"/>
        <end position="81"/>
    </location>
</feature>
<dbReference type="RefSeq" id="WP_013232811.1">
    <property type="nucleotide sequence ID" value="NC_014323.1"/>
</dbReference>
<proteinExistence type="predicted"/>
<evidence type="ECO:0000256" key="1">
    <source>
        <dbReference type="SAM" id="MobiDB-lite"/>
    </source>
</evidence>
<dbReference type="HOGENOM" id="CLU_1842372_0_0_4"/>
<evidence type="ECO:0000313" key="2">
    <source>
        <dbReference type="EMBL" id="ADJ62294.1"/>
    </source>
</evidence>
<dbReference type="EMBL" id="CP002039">
    <property type="protein sequence ID" value="ADJ62294.1"/>
    <property type="molecule type" value="Genomic_DNA"/>
</dbReference>
<feature type="region of interest" description="Disordered" evidence="1">
    <location>
        <begin position="1"/>
        <end position="85"/>
    </location>
</feature>
<dbReference type="Proteomes" id="UP000000329">
    <property type="component" value="Chromosome"/>
</dbReference>
<organism evidence="2 3">
    <name type="scientific">Herbaspirillum seropedicae (strain SmR1)</name>
    <dbReference type="NCBI Taxonomy" id="757424"/>
    <lineage>
        <taxon>Bacteria</taxon>
        <taxon>Pseudomonadati</taxon>
        <taxon>Pseudomonadota</taxon>
        <taxon>Betaproteobacteria</taxon>
        <taxon>Burkholderiales</taxon>
        <taxon>Oxalobacteraceae</taxon>
        <taxon>Herbaspirillum</taxon>
    </lineage>
</organism>
<name>D8IZH4_HERSS</name>
<dbReference type="KEGG" id="hse:Hsero_0775"/>
<evidence type="ECO:0000313" key="3">
    <source>
        <dbReference type="Proteomes" id="UP000000329"/>
    </source>
</evidence>
<dbReference type="AlphaFoldDB" id="D8IZH4"/>